<feature type="repeat" description="RCC1" evidence="2">
    <location>
        <begin position="201"/>
        <end position="252"/>
    </location>
</feature>
<evidence type="ECO:0000313" key="4">
    <source>
        <dbReference type="EMBL" id="KAJ6240944.1"/>
    </source>
</evidence>
<accession>A0ABQ8YAM8</accession>
<dbReference type="EMBL" id="JAOAOG010000197">
    <property type="protein sequence ID" value="KAJ6240944.1"/>
    <property type="molecule type" value="Genomic_DNA"/>
</dbReference>
<comment type="caution">
    <text evidence="4">The sequence shown here is derived from an EMBL/GenBank/DDBJ whole genome shotgun (WGS) entry which is preliminary data.</text>
</comment>
<evidence type="ECO:0000256" key="3">
    <source>
        <dbReference type="SAM" id="MobiDB-lite"/>
    </source>
</evidence>
<dbReference type="InterPro" id="IPR051553">
    <property type="entry name" value="Ran_GTPase-activating"/>
</dbReference>
<feature type="compositionally biased region" description="Acidic residues" evidence="3">
    <location>
        <begin position="902"/>
        <end position="913"/>
    </location>
</feature>
<keyword evidence="5" id="KW-1185">Reference proteome</keyword>
<feature type="compositionally biased region" description="Basic residues" evidence="3">
    <location>
        <begin position="443"/>
        <end position="461"/>
    </location>
</feature>
<dbReference type="SUPFAM" id="SSF50985">
    <property type="entry name" value="RCC1/BLIP-II"/>
    <property type="match status" value="1"/>
</dbReference>
<dbReference type="PROSITE" id="PS50194">
    <property type="entry name" value="FILAMIN_REPEAT"/>
    <property type="match status" value="1"/>
</dbReference>
<feature type="compositionally biased region" description="Basic and acidic residues" evidence="3">
    <location>
        <begin position="914"/>
        <end position="928"/>
    </location>
</feature>
<dbReference type="Pfam" id="PF13540">
    <property type="entry name" value="RCC1_2"/>
    <property type="match status" value="2"/>
</dbReference>
<dbReference type="PANTHER" id="PTHR45982:SF1">
    <property type="entry name" value="REGULATOR OF CHROMOSOME CONDENSATION"/>
    <property type="match status" value="1"/>
</dbReference>
<dbReference type="PANTHER" id="PTHR45982">
    <property type="entry name" value="REGULATOR OF CHROMOSOME CONDENSATION"/>
    <property type="match status" value="1"/>
</dbReference>
<feature type="repeat" description="RCC1" evidence="2">
    <location>
        <begin position="94"/>
        <end position="149"/>
    </location>
</feature>
<gene>
    <name evidence="4" type="ORF">M0813_23593</name>
</gene>
<dbReference type="Proteomes" id="UP001150062">
    <property type="component" value="Unassembled WGS sequence"/>
</dbReference>
<dbReference type="PROSITE" id="PS50012">
    <property type="entry name" value="RCC1_3"/>
    <property type="match status" value="2"/>
</dbReference>
<sequence length="1008" mass="115468">MSVYLFGNNQGYLLGDSSTTGWITETRKSEMFEQHQVKMIARDYNYATVILTKDGLMYQLKSGQKNLTKIEVGTKMSSIASGSYHFLALSQNKSQVFSWCYNSSGASYYQLGNNSTTQRVVPGVVNNLTTKIVKQIACSYYSSFVLDSNGDLYAFGYNGNYDTGYPSSSSNIQNPRRVAQNVKKIFTSGFSEHTFILKNDNKLYSFGYNGYGQHGNNNTSTVTSPTIVNFFNNKIVKKVTMSYNGTSVLCEDGALYTCGNTYENGYNSNIRVFQQIKAGVTFVDVAAGMYSTIAMSKTKFYAYGNQSYIQRHGSNNPIIELPYQVPMGNFQMFSGGQYMCCWLLPKTGNELKIENIYPSEILKDNTLQRRIITFKKIGNYQSEGAVQINASVMFRLKGKLYVYGSLENQVGIFEVRSNQGLKKKKVNENDMVSVPLELLETKRKKKSKRPKMKRRKGNKKNKMNDDDDQDVEEEEEEKEIYNQFLGKFQELLNLPPILKESIHSVVKICWFEDQWVYVGAYSNNESFNLYRFNCKNFKFDRKYDQQKIDSTRKNQIAIRDITNMQPQIKKKQLLFTLSNGKIFTIGVETRRTSIICNINQKIRNNLITFLPENEDILYVILENQGLAKIDNYGIVSSLNCSYQGQPIFNNLQASWFFGFGEKLIFINNYKEFWTYDINEFTWVVKPCFLPGPVNCYTISGGFCSFSTPTSIYQTMLSTASAQMTQMELENIPKKTRAGKPIRVILKVRGQNGMYLSGQGLVEVKIGIELNSKKLSQKHYIQDLKIIDDEQSEKILVQYTPSKVGEYKLNIFVDDFLVTENSITFSVKPAKPYLPAWYLEGIPNIQKDMTIDPVQINTNFQLVILVCDRFKNLIKEKAILKKLRPLCTIRYLGSTLKNNFDSDEDEFSTDEDDFLSEKEADTKQTKSNESDDDIFSDDDEEFVISKNAKYRDPARFYFALKLPKIGFYEISIVVRGRSLDFAPFFIQVLKQVASRNINEVNSFSPIEKK</sequence>
<reference evidence="4" key="1">
    <citation type="submission" date="2022-08" db="EMBL/GenBank/DDBJ databases">
        <title>Novel sulfate-reducing endosymbionts in the free-living metamonad Anaeramoeba.</title>
        <authorList>
            <person name="Jerlstrom-Hultqvist J."/>
            <person name="Cepicka I."/>
            <person name="Gallot-Lavallee L."/>
            <person name="Salas-Leiva D."/>
            <person name="Curtis B.A."/>
            <person name="Zahonova K."/>
            <person name="Pipaliya S."/>
            <person name="Dacks J."/>
            <person name="Roger A.J."/>
        </authorList>
    </citation>
    <scope>NUCLEOTIDE SEQUENCE</scope>
    <source>
        <strain evidence="4">Schooner1</strain>
    </source>
</reference>
<name>A0ABQ8YAM8_9EUKA</name>
<dbReference type="InterPro" id="IPR017868">
    <property type="entry name" value="Filamin/ABP280_repeat-like"/>
</dbReference>
<evidence type="ECO:0000256" key="2">
    <source>
        <dbReference type="PROSITE-ProRule" id="PRU00235"/>
    </source>
</evidence>
<feature type="region of interest" description="Disordered" evidence="3">
    <location>
        <begin position="443"/>
        <end position="473"/>
    </location>
</feature>
<dbReference type="InterPro" id="IPR013783">
    <property type="entry name" value="Ig-like_fold"/>
</dbReference>
<feature type="repeat" description="Filamin" evidence="1">
    <location>
        <begin position="716"/>
        <end position="826"/>
    </location>
</feature>
<feature type="region of interest" description="Disordered" evidence="3">
    <location>
        <begin position="902"/>
        <end position="933"/>
    </location>
</feature>
<dbReference type="Gene3D" id="2.60.40.10">
    <property type="entry name" value="Immunoglobulins"/>
    <property type="match status" value="1"/>
</dbReference>
<evidence type="ECO:0000256" key="1">
    <source>
        <dbReference type="PROSITE-ProRule" id="PRU00087"/>
    </source>
</evidence>
<dbReference type="Gene3D" id="2.130.10.30">
    <property type="entry name" value="Regulator of chromosome condensation 1/beta-lactamase-inhibitor protein II"/>
    <property type="match status" value="1"/>
</dbReference>
<dbReference type="InterPro" id="IPR009091">
    <property type="entry name" value="RCC1/BLIP-II"/>
</dbReference>
<protein>
    <submittedName>
        <fullName evidence="4">Regulator of chromosome condensation</fullName>
    </submittedName>
</protein>
<evidence type="ECO:0000313" key="5">
    <source>
        <dbReference type="Proteomes" id="UP001150062"/>
    </source>
</evidence>
<organism evidence="4 5">
    <name type="scientific">Anaeramoeba flamelloides</name>
    <dbReference type="NCBI Taxonomy" id="1746091"/>
    <lineage>
        <taxon>Eukaryota</taxon>
        <taxon>Metamonada</taxon>
        <taxon>Anaeramoebidae</taxon>
        <taxon>Anaeramoeba</taxon>
    </lineage>
</organism>
<proteinExistence type="predicted"/>
<dbReference type="InterPro" id="IPR000408">
    <property type="entry name" value="Reg_chr_condens"/>
</dbReference>